<evidence type="ECO:0000313" key="8">
    <source>
        <dbReference type="EMBL" id="MFC3031325.1"/>
    </source>
</evidence>
<dbReference type="Proteomes" id="UP001595453">
    <property type="component" value="Unassembled WGS sequence"/>
</dbReference>
<name>A0ABV7CFG1_9GAMM</name>
<organism evidence="8 9">
    <name type="scientific">Pseudoalteromonas fenneropenaei</name>
    <dbReference type="NCBI Taxonomy" id="1737459"/>
    <lineage>
        <taxon>Bacteria</taxon>
        <taxon>Pseudomonadati</taxon>
        <taxon>Pseudomonadota</taxon>
        <taxon>Gammaproteobacteria</taxon>
        <taxon>Alteromonadales</taxon>
        <taxon>Pseudoalteromonadaceae</taxon>
        <taxon>Pseudoalteromonas</taxon>
    </lineage>
</organism>
<dbReference type="PANTHER" id="PTHR33452">
    <property type="entry name" value="OXIDOREDUCTASE CATD-RELATED"/>
    <property type="match status" value="1"/>
</dbReference>
<dbReference type="EMBL" id="JBHRSD010000002">
    <property type="protein sequence ID" value="MFC3031325.1"/>
    <property type="molecule type" value="Genomic_DNA"/>
</dbReference>
<evidence type="ECO:0000256" key="6">
    <source>
        <dbReference type="ARBA" id="ARBA00023136"/>
    </source>
</evidence>
<dbReference type="Pfam" id="PF07681">
    <property type="entry name" value="DoxX"/>
    <property type="match status" value="1"/>
</dbReference>
<keyword evidence="3" id="KW-1003">Cell membrane</keyword>
<feature type="transmembrane region" description="Helical" evidence="7">
    <location>
        <begin position="104"/>
        <end position="122"/>
    </location>
</feature>
<protein>
    <submittedName>
        <fullName evidence="8">DoxX family protein</fullName>
    </submittedName>
</protein>
<evidence type="ECO:0000256" key="5">
    <source>
        <dbReference type="ARBA" id="ARBA00022989"/>
    </source>
</evidence>
<evidence type="ECO:0000256" key="3">
    <source>
        <dbReference type="ARBA" id="ARBA00022475"/>
    </source>
</evidence>
<keyword evidence="4 7" id="KW-0812">Transmembrane</keyword>
<keyword evidence="9" id="KW-1185">Reference proteome</keyword>
<evidence type="ECO:0000256" key="1">
    <source>
        <dbReference type="ARBA" id="ARBA00004651"/>
    </source>
</evidence>
<proteinExistence type="inferred from homology"/>
<feature type="transmembrane region" description="Helical" evidence="7">
    <location>
        <begin position="73"/>
        <end position="97"/>
    </location>
</feature>
<feature type="transmembrane region" description="Helical" evidence="7">
    <location>
        <begin position="18"/>
        <end position="40"/>
    </location>
</feature>
<keyword evidence="6 7" id="KW-0472">Membrane</keyword>
<feature type="transmembrane region" description="Helical" evidence="7">
    <location>
        <begin position="199"/>
        <end position="222"/>
    </location>
</feature>
<evidence type="ECO:0000313" key="9">
    <source>
        <dbReference type="Proteomes" id="UP001595453"/>
    </source>
</evidence>
<comment type="subcellular location">
    <subcellularLocation>
        <location evidence="1">Cell membrane</location>
        <topology evidence="1">Multi-pass membrane protein</topology>
    </subcellularLocation>
</comment>
<keyword evidence="5 7" id="KW-1133">Transmembrane helix</keyword>
<comment type="caution">
    <text evidence="8">The sequence shown here is derived from an EMBL/GenBank/DDBJ whole genome shotgun (WGS) entry which is preliminary data.</text>
</comment>
<gene>
    <name evidence="8" type="ORF">ACFOEE_02130</name>
</gene>
<evidence type="ECO:0000256" key="2">
    <source>
        <dbReference type="ARBA" id="ARBA00006679"/>
    </source>
</evidence>
<accession>A0ABV7CFG1</accession>
<sequence>MNTLVNTFINPSKTLTDLVGDIAALLLRLILAPVMIIAGYSKLNLGNDTLPWWQRLLADDNVVSWFGNSEWGLGLPFADFLAFSAGWLEFLGGWLLLFGLFTRLVSIPLAAIMLVAMFSVHWQNGWFAITPTSAQTSPAQVLAWLQVPGASESLSNSSAAAERLQYIKEMISDSGYSAYLHETGSVVILNNGIEFAASYFVMLLVLFAIGGGRFSSLDHWLFASSRKRE</sequence>
<reference evidence="9" key="1">
    <citation type="journal article" date="2019" name="Int. J. Syst. Evol. Microbiol.">
        <title>The Global Catalogue of Microorganisms (GCM) 10K type strain sequencing project: providing services to taxonomists for standard genome sequencing and annotation.</title>
        <authorList>
            <consortium name="The Broad Institute Genomics Platform"/>
            <consortium name="The Broad Institute Genome Sequencing Center for Infectious Disease"/>
            <person name="Wu L."/>
            <person name="Ma J."/>
        </authorList>
    </citation>
    <scope>NUCLEOTIDE SEQUENCE [LARGE SCALE GENOMIC DNA]</scope>
    <source>
        <strain evidence="9">KCTC 42730</strain>
    </source>
</reference>
<evidence type="ECO:0000256" key="4">
    <source>
        <dbReference type="ARBA" id="ARBA00022692"/>
    </source>
</evidence>
<dbReference type="RefSeq" id="WP_377120444.1">
    <property type="nucleotide sequence ID" value="NZ_JBHRSD010000002.1"/>
</dbReference>
<dbReference type="InterPro" id="IPR051907">
    <property type="entry name" value="DoxX-like_oxidoreductase"/>
</dbReference>
<comment type="similarity">
    <text evidence="2">Belongs to the DoxX family.</text>
</comment>
<dbReference type="InterPro" id="IPR032808">
    <property type="entry name" value="DoxX"/>
</dbReference>
<dbReference type="PANTHER" id="PTHR33452:SF19">
    <property type="entry name" value="DOXX FAMILY PROTEIN"/>
    <property type="match status" value="1"/>
</dbReference>
<evidence type="ECO:0000256" key="7">
    <source>
        <dbReference type="SAM" id="Phobius"/>
    </source>
</evidence>